<dbReference type="InterPro" id="IPR030934">
    <property type="entry name" value="Intein_C"/>
</dbReference>
<dbReference type="SUPFAM" id="SSF51294">
    <property type="entry name" value="Hedgehog/intein (Hint) domain"/>
    <property type="match status" value="1"/>
</dbReference>
<dbReference type="NCBIfam" id="TIGR01443">
    <property type="entry name" value="intein_Cterm"/>
    <property type="match status" value="1"/>
</dbReference>
<accession>A0A7X9XDN5</accession>
<keyword evidence="2" id="KW-1185">Reference proteome</keyword>
<dbReference type="RefSeq" id="WP_169661140.1">
    <property type="nucleotide sequence ID" value="NZ_JABANE010000278.1"/>
</dbReference>
<feature type="non-terminal residue" evidence="1">
    <location>
        <position position="1"/>
    </location>
</feature>
<proteinExistence type="predicted"/>
<name>A0A7X9XDN5_9BACT</name>
<dbReference type="AlphaFoldDB" id="A0A7X9XDN5"/>
<dbReference type="Gene3D" id="2.170.16.10">
    <property type="entry name" value="Hedgehog/Intein (Hint) domain"/>
    <property type="match status" value="1"/>
</dbReference>
<dbReference type="PROSITE" id="PS50818">
    <property type="entry name" value="INTEIN_C_TER"/>
    <property type="match status" value="1"/>
</dbReference>
<sequence length="199" mass="22565">ERVYNFEVEGYHSYYADGIYVHNEYELPPSIAKKLKSLEINGELKEAFELQYNAQESFRDAIAGNSKVVDVWMVLKKANLDASNISYYNKLTSFLQSSRESLSSILANRMPEANKAEDLVRWFKLLDNSGISRNASKELNDLAEEALTKYSNTKRPSVAGVMEGSFGVRTGTSIKNGNVDYFEGINPRVKEFLKRLILN</sequence>
<dbReference type="Proteomes" id="UP000576082">
    <property type="component" value="Unassembled WGS sequence"/>
</dbReference>
<evidence type="ECO:0000313" key="1">
    <source>
        <dbReference type="EMBL" id="NME72988.1"/>
    </source>
</evidence>
<organism evidence="1 2">
    <name type="scientific">Flammeovirga aprica JL-4</name>
    <dbReference type="NCBI Taxonomy" id="694437"/>
    <lineage>
        <taxon>Bacteria</taxon>
        <taxon>Pseudomonadati</taxon>
        <taxon>Bacteroidota</taxon>
        <taxon>Cytophagia</taxon>
        <taxon>Cytophagales</taxon>
        <taxon>Flammeovirgaceae</taxon>
        <taxon>Flammeovirga</taxon>
    </lineage>
</organism>
<reference evidence="1 2" key="1">
    <citation type="submission" date="2020-04" db="EMBL/GenBank/DDBJ databases">
        <title>Flammeovirga sp. SR4, a novel species isolated from seawater.</title>
        <authorList>
            <person name="Wang X."/>
        </authorList>
    </citation>
    <scope>NUCLEOTIDE SEQUENCE [LARGE SCALE GENOMIC DNA]</scope>
    <source>
        <strain evidence="1 2">ATCC 23126</strain>
    </source>
</reference>
<comment type="caution">
    <text evidence="1">The sequence shown here is derived from an EMBL/GenBank/DDBJ whole genome shotgun (WGS) entry which is preliminary data.</text>
</comment>
<dbReference type="EMBL" id="JABANE010000278">
    <property type="protein sequence ID" value="NME72988.1"/>
    <property type="molecule type" value="Genomic_DNA"/>
</dbReference>
<evidence type="ECO:0000313" key="2">
    <source>
        <dbReference type="Proteomes" id="UP000576082"/>
    </source>
</evidence>
<gene>
    <name evidence="1" type="ORF">HHU12_33845</name>
</gene>
<dbReference type="InterPro" id="IPR036844">
    <property type="entry name" value="Hint_dom_sf"/>
</dbReference>
<protein>
    <recommendedName>
        <fullName evidence="3">Intein C-terminal splicing domain-containing protein</fullName>
    </recommendedName>
</protein>
<evidence type="ECO:0008006" key="3">
    <source>
        <dbReference type="Google" id="ProtNLM"/>
    </source>
</evidence>